<feature type="signal peptide" evidence="2">
    <location>
        <begin position="1"/>
        <end position="20"/>
    </location>
</feature>
<evidence type="ECO:0000313" key="4">
    <source>
        <dbReference type="Proteomes" id="UP000647241"/>
    </source>
</evidence>
<dbReference type="RefSeq" id="WP_188552906.1">
    <property type="nucleotide sequence ID" value="NZ_BMGT01000001.1"/>
</dbReference>
<reference evidence="3" key="2">
    <citation type="submission" date="2020-09" db="EMBL/GenBank/DDBJ databases">
        <authorList>
            <person name="Sun Q."/>
            <person name="Zhou Y."/>
        </authorList>
    </citation>
    <scope>NUCLEOTIDE SEQUENCE</scope>
    <source>
        <strain evidence="3">CGMCC 1.12997</strain>
    </source>
</reference>
<organism evidence="3 4">
    <name type="scientific">Edaphobacter dinghuensis</name>
    <dbReference type="NCBI Taxonomy" id="1560005"/>
    <lineage>
        <taxon>Bacteria</taxon>
        <taxon>Pseudomonadati</taxon>
        <taxon>Acidobacteriota</taxon>
        <taxon>Terriglobia</taxon>
        <taxon>Terriglobales</taxon>
        <taxon>Acidobacteriaceae</taxon>
        <taxon>Edaphobacter</taxon>
    </lineage>
</organism>
<comment type="caution">
    <text evidence="3">The sequence shown here is derived from an EMBL/GenBank/DDBJ whole genome shotgun (WGS) entry which is preliminary data.</text>
</comment>
<dbReference type="Proteomes" id="UP000647241">
    <property type="component" value="Unassembled WGS sequence"/>
</dbReference>
<gene>
    <name evidence="3" type="ORF">GCM10011585_08940</name>
</gene>
<evidence type="ECO:0000313" key="3">
    <source>
        <dbReference type="EMBL" id="GGG69125.1"/>
    </source>
</evidence>
<dbReference type="AlphaFoldDB" id="A0A917H6M2"/>
<dbReference type="EMBL" id="BMGT01000001">
    <property type="protein sequence ID" value="GGG69125.1"/>
    <property type="molecule type" value="Genomic_DNA"/>
</dbReference>
<evidence type="ECO:0008006" key="5">
    <source>
        <dbReference type="Google" id="ProtNLM"/>
    </source>
</evidence>
<evidence type="ECO:0000256" key="2">
    <source>
        <dbReference type="SAM" id="SignalP"/>
    </source>
</evidence>
<accession>A0A917H6M2</accession>
<evidence type="ECO:0000256" key="1">
    <source>
        <dbReference type="SAM" id="MobiDB-lite"/>
    </source>
</evidence>
<reference evidence="3" key="1">
    <citation type="journal article" date="2014" name="Int. J. Syst. Evol. Microbiol.">
        <title>Complete genome sequence of Corynebacterium casei LMG S-19264T (=DSM 44701T), isolated from a smear-ripened cheese.</title>
        <authorList>
            <consortium name="US DOE Joint Genome Institute (JGI-PGF)"/>
            <person name="Walter F."/>
            <person name="Albersmeier A."/>
            <person name="Kalinowski J."/>
            <person name="Ruckert C."/>
        </authorList>
    </citation>
    <scope>NUCLEOTIDE SEQUENCE</scope>
    <source>
        <strain evidence="3">CGMCC 1.12997</strain>
    </source>
</reference>
<protein>
    <recommendedName>
        <fullName evidence="5">Lipocalin-like protein</fullName>
    </recommendedName>
</protein>
<sequence>MTRIASLAAVLVLCGPLVSAQTPTAAPTPAPTAQAPATAPAPAVKPDLSGTWTLNLSKSDYDQVPPPQDEILVFSHNGSTFSVATTSDNERGKEVYTLPFTIDGNETPTPKGTFADTATLQFLSTKAEWDGTSLILTQKITYQGGAGTLKSTFTLSADGKTLTRMMHISVDQGEFDTTSVYDKQPVVAGA</sequence>
<feature type="compositionally biased region" description="Low complexity" evidence="1">
    <location>
        <begin position="22"/>
        <end position="42"/>
    </location>
</feature>
<proteinExistence type="predicted"/>
<feature type="chain" id="PRO_5036834811" description="Lipocalin-like protein" evidence="2">
    <location>
        <begin position="21"/>
        <end position="190"/>
    </location>
</feature>
<keyword evidence="2" id="KW-0732">Signal</keyword>
<feature type="region of interest" description="Disordered" evidence="1">
    <location>
        <begin position="22"/>
        <end position="46"/>
    </location>
</feature>
<name>A0A917H6M2_9BACT</name>
<keyword evidence="4" id="KW-1185">Reference proteome</keyword>